<dbReference type="PANTHER" id="PTHR45663:SF15">
    <property type="entry name" value="THIOREDOXIN Y1, CHLOROPLASTIC"/>
    <property type="match status" value="1"/>
</dbReference>
<dbReference type="EMBL" id="JBFQGM010000012">
    <property type="protein sequence ID" value="MFL9464455.1"/>
    <property type="molecule type" value="Genomic_DNA"/>
</dbReference>
<feature type="domain" description="Thioredoxin" evidence="1">
    <location>
        <begin position="1"/>
        <end position="124"/>
    </location>
</feature>
<dbReference type="Pfam" id="PF00085">
    <property type="entry name" value="Thioredoxin"/>
    <property type="match status" value="1"/>
</dbReference>
<evidence type="ECO:0000259" key="1">
    <source>
        <dbReference type="PROSITE" id="PS51352"/>
    </source>
</evidence>
<dbReference type="InterPro" id="IPR013766">
    <property type="entry name" value="Thioredoxin_domain"/>
</dbReference>
<sequence>MFYSYFTDIQGSKSIAIKQQFQNFEELLYSSNLPTLVVFVSPQCGPSHLIDTCLEQVQNQMKEQILIVRIDSEKYSDLASKYQAHPLPTLLLFKNGEIVARIEEEQTEKLMTASSLLQRLQSLL</sequence>
<organism evidence="2 3">
    <name type="scientific">Scytonema tolypothrichoides VB-61278_2</name>
    <dbReference type="NCBI Taxonomy" id="3232314"/>
    <lineage>
        <taxon>Bacteria</taxon>
        <taxon>Bacillati</taxon>
        <taxon>Cyanobacteriota</taxon>
        <taxon>Cyanophyceae</taxon>
        <taxon>Nostocales</taxon>
        <taxon>Scytonemataceae</taxon>
        <taxon>Scytonema</taxon>
    </lineage>
</organism>
<protein>
    <submittedName>
        <fullName evidence="2">Thioredoxin family protein</fullName>
    </submittedName>
</protein>
<gene>
    <name evidence="2" type="ORF">AB0759_28010</name>
</gene>
<evidence type="ECO:0000313" key="3">
    <source>
        <dbReference type="Proteomes" id="UP001628874"/>
    </source>
</evidence>
<dbReference type="CDD" id="cd02947">
    <property type="entry name" value="TRX_family"/>
    <property type="match status" value="1"/>
</dbReference>
<dbReference type="Gene3D" id="3.40.30.10">
    <property type="entry name" value="Glutaredoxin"/>
    <property type="match status" value="1"/>
</dbReference>
<dbReference type="PANTHER" id="PTHR45663">
    <property type="entry name" value="GEO12009P1"/>
    <property type="match status" value="1"/>
</dbReference>
<dbReference type="RefSeq" id="WP_408019896.1">
    <property type="nucleotide sequence ID" value="NZ_JBFQGM010000012.1"/>
</dbReference>
<dbReference type="PROSITE" id="PS51352">
    <property type="entry name" value="THIOREDOXIN_2"/>
    <property type="match status" value="1"/>
</dbReference>
<dbReference type="SUPFAM" id="SSF52833">
    <property type="entry name" value="Thioredoxin-like"/>
    <property type="match status" value="1"/>
</dbReference>
<proteinExistence type="predicted"/>
<dbReference type="InterPro" id="IPR036249">
    <property type="entry name" value="Thioredoxin-like_sf"/>
</dbReference>
<evidence type="ECO:0000313" key="2">
    <source>
        <dbReference type="EMBL" id="MFL9464455.1"/>
    </source>
</evidence>
<comment type="caution">
    <text evidence="2">The sequence shown here is derived from an EMBL/GenBank/DDBJ whole genome shotgun (WGS) entry which is preliminary data.</text>
</comment>
<dbReference type="Proteomes" id="UP001628874">
    <property type="component" value="Unassembled WGS sequence"/>
</dbReference>
<accession>A0ABW8WTP5</accession>
<reference evidence="2 3" key="1">
    <citation type="submission" date="2024-07" db="EMBL/GenBank/DDBJ databases">
        <authorList>
            <person name="Tripathy S."/>
        </authorList>
    </citation>
    <scope>NUCLEOTIDE SEQUENCE [LARGE SCALE GENOMIC DNA]</scope>
    <source>
        <strain evidence="2 3">VB-61278_2</strain>
    </source>
</reference>
<name>A0ABW8WTP5_9CYAN</name>
<keyword evidence="3" id="KW-1185">Reference proteome</keyword>